<feature type="domain" description="Ig-like" evidence="8">
    <location>
        <begin position="149"/>
        <end position="181"/>
    </location>
</feature>
<evidence type="ECO:0000313" key="9">
    <source>
        <dbReference type="Ensembl" id="ENSNFUP00015025838.1"/>
    </source>
</evidence>
<evidence type="ECO:0000256" key="1">
    <source>
        <dbReference type="ARBA" id="ARBA00004479"/>
    </source>
</evidence>
<dbReference type="SUPFAM" id="SSF48726">
    <property type="entry name" value="Immunoglobulin"/>
    <property type="match status" value="4"/>
</dbReference>
<organism evidence="9 10">
    <name type="scientific">Nothobranchius furzeri</name>
    <name type="common">Turquoise killifish</name>
    <dbReference type="NCBI Taxonomy" id="105023"/>
    <lineage>
        <taxon>Eukaryota</taxon>
        <taxon>Metazoa</taxon>
        <taxon>Chordata</taxon>
        <taxon>Craniata</taxon>
        <taxon>Vertebrata</taxon>
        <taxon>Euteleostomi</taxon>
        <taxon>Actinopterygii</taxon>
        <taxon>Neopterygii</taxon>
        <taxon>Teleostei</taxon>
        <taxon>Neoteleostei</taxon>
        <taxon>Acanthomorphata</taxon>
        <taxon>Ovalentaria</taxon>
        <taxon>Atherinomorphae</taxon>
        <taxon>Cyprinodontiformes</taxon>
        <taxon>Nothobranchiidae</taxon>
        <taxon>Nothobranchius</taxon>
    </lineage>
</organism>
<sequence>PLILFLLFPTSPSLKCEFLFSDYCVNFYENITAEAGLCVEISCSFITSSYFKPTNLVWYKCESSRSKCGDSDIILHTNNENKVQSRFRGRVSLLEPKLHHGNCSIIISNLQESDSGSYQLRVNGYVYGRGTGFTYNTRTTKSSTLQQKPTLVVPPLTEGQQTTLTCTAPGLCPGSPPNITWSSTLTFNPSAEHHGTNITCKISFTGDTTTEETVTLNVTCEYNFLLYRLLLQIAGATTAEEGDALTLTCTADSSPPPLITWTKLGFNTSLVNRNGSLIIPNVTAGDSGLYICTIKNLNTTLTEKVDVKVKCKFVKHVRKPKIAGKTVIKEGDTLTLNCTADTFPPSLITWTKSGTNKTLSNKTAPDSGTSDLLVHNVTAEDSGHYLCTSNYLNTSTQDVNVTVISKVELCWVFFLYKKIHYCMIFP</sequence>
<dbReference type="InterPro" id="IPR051036">
    <property type="entry name" value="SIGLEC"/>
</dbReference>
<dbReference type="CDD" id="cd00096">
    <property type="entry name" value="Ig"/>
    <property type="match status" value="1"/>
</dbReference>
<dbReference type="GeneTree" id="ENSGT01150000286924"/>
<feature type="domain" description="Ig-like" evidence="8">
    <location>
        <begin position="320"/>
        <end position="402"/>
    </location>
</feature>
<evidence type="ECO:0000259" key="8">
    <source>
        <dbReference type="PROSITE" id="PS50835"/>
    </source>
</evidence>
<dbReference type="InterPro" id="IPR003598">
    <property type="entry name" value="Ig_sub2"/>
</dbReference>
<dbReference type="InterPro" id="IPR003599">
    <property type="entry name" value="Ig_sub"/>
</dbReference>
<dbReference type="PANTHER" id="PTHR12035:SF128">
    <property type="entry name" value="BRANCHED CHAIN KETO ACID DEHYDROGENASE E1 SUBUNIT BETA,-LIKE-RELATED"/>
    <property type="match status" value="1"/>
</dbReference>
<dbReference type="SMART" id="SM00408">
    <property type="entry name" value="IGc2"/>
    <property type="match status" value="2"/>
</dbReference>
<dbReference type="GO" id="GO:0033691">
    <property type="term" value="F:sialic acid binding"/>
    <property type="evidence" value="ECO:0007669"/>
    <property type="project" value="TreeGrafter"/>
</dbReference>
<dbReference type="InterPro" id="IPR013106">
    <property type="entry name" value="Ig_V-set"/>
</dbReference>
<dbReference type="AlphaFoldDB" id="A0A8C6M1R4"/>
<evidence type="ECO:0000256" key="2">
    <source>
        <dbReference type="ARBA" id="ARBA00022692"/>
    </source>
</evidence>
<dbReference type="Proteomes" id="UP000694548">
    <property type="component" value="Chromosome sgr05"/>
</dbReference>
<dbReference type="PANTHER" id="PTHR12035">
    <property type="entry name" value="SIALIC ACID BINDING IMMUNOGLOBULIN-LIKE LECTIN"/>
    <property type="match status" value="1"/>
</dbReference>
<evidence type="ECO:0000256" key="7">
    <source>
        <dbReference type="ARBA" id="ARBA00038361"/>
    </source>
</evidence>
<name>A0A8C6M1R4_NOTFU</name>
<evidence type="ECO:0000256" key="5">
    <source>
        <dbReference type="ARBA" id="ARBA00022989"/>
    </source>
</evidence>
<dbReference type="GO" id="GO:0030246">
    <property type="term" value="F:carbohydrate binding"/>
    <property type="evidence" value="ECO:0007669"/>
    <property type="project" value="UniProtKB-KW"/>
</dbReference>
<reference evidence="9" key="1">
    <citation type="submission" date="2014-08" db="EMBL/GenBank/DDBJ databases">
        <authorList>
            <person name="Senf B."/>
            <person name="Petzold A."/>
            <person name="Downie B.R."/>
            <person name="Koch P."/>
            <person name="Platzer M."/>
        </authorList>
    </citation>
    <scope>NUCLEOTIDE SEQUENCE [LARGE SCALE GENOMIC DNA]</scope>
    <source>
        <strain evidence="9">GRZ</strain>
    </source>
</reference>
<proteinExistence type="inferred from homology"/>
<protein>
    <recommendedName>
        <fullName evidence="8">Ig-like domain-containing protein</fullName>
    </recommendedName>
</protein>
<dbReference type="InterPro" id="IPR013783">
    <property type="entry name" value="Ig-like_fold"/>
</dbReference>
<dbReference type="GO" id="GO:0007155">
    <property type="term" value="P:cell adhesion"/>
    <property type="evidence" value="ECO:0007669"/>
    <property type="project" value="UniProtKB-KW"/>
</dbReference>
<dbReference type="GO" id="GO:0005886">
    <property type="term" value="C:plasma membrane"/>
    <property type="evidence" value="ECO:0007669"/>
    <property type="project" value="TreeGrafter"/>
</dbReference>
<feature type="domain" description="Ig-like" evidence="8">
    <location>
        <begin position="239"/>
        <end position="308"/>
    </location>
</feature>
<evidence type="ECO:0000256" key="3">
    <source>
        <dbReference type="ARBA" id="ARBA00022734"/>
    </source>
</evidence>
<dbReference type="Gene3D" id="2.60.40.10">
    <property type="entry name" value="Immunoglobulins"/>
    <property type="match status" value="4"/>
</dbReference>
<reference evidence="9" key="3">
    <citation type="submission" date="2025-09" db="UniProtKB">
        <authorList>
            <consortium name="Ensembl"/>
        </authorList>
    </citation>
    <scope>IDENTIFICATION</scope>
</reference>
<dbReference type="Ensembl" id="ENSNFUT00015027001.1">
    <property type="protein sequence ID" value="ENSNFUP00015025838.1"/>
    <property type="gene ID" value="ENSNFUG00015012523.1"/>
</dbReference>
<dbReference type="Pfam" id="PF07686">
    <property type="entry name" value="V-set"/>
    <property type="match status" value="1"/>
</dbReference>
<evidence type="ECO:0000256" key="4">
    <source>
        <dbReference type="ARBA" id="ARBA00022889"/>
    </source>
</evidence>
<dbReference type="InterPro" id="IPR036179">
    <property type="entry name" value="Ig-like_dom_sf"/>
</dbReference>
<accession>A0A8C6M1R4</accession>
<keyword evidence="10" id="KW-1185">Reference proteome</keyword>
<dbReference type="Pfam" id="PF13927">
    <property type="entry name" value="Ig_3"/>
    <property type="match status" value="2"/>
</dbReference>
<keyword evidence="6" id="KW-0472">Membrane</keyword>
<evidence type="ECO:0000313" key="10">
    <source>
        <dbReference type="Proteomes" id="UP000694548"/>
    </source>
</evidence>
<dbReference type="SMART" id="SM00409">
    <property type="entry name" value="IG"/>
    <property type="match status" value="4"/>
</dbReference>
<keyword evidence="5" id="KW-1133">Transmembrane helix</keyword>
<keyword evidence="2" id="KW-0812">Transmembrane</keyword>
<reference evidence="9" key="2">
    <citation type="submission" date="2025-08" db="UniProtKB">
        <authorList>
            <consortium name="Ensembl"/>
        </authorList>
    </citation>
    <scope>IDENTIFICATION</scope>
</reference>
<evidence type="ECO:0000256" key="6">
    <source>
        <dbReference type="ARBA" id="ARBA00023136"/>
    </source>
</evidence>
<dbReference type="PROSITE" id="PS50835">
    <property type="entry name" value="IG_LIKE"/>
    <property type="match status" value="3"/>
</dbReference>
<dbReference type="InterPro" id="IPR007110">
    <property type="entry name" value="Ig-like_dom"/>
</dbReference>
<comment type="similarity">
    <text evidence="7">Belongs to the immunoglobulin superfamily. SIGLEC (sialic acid binding Ig-like lectin) family.</text>
</comment>
<keyword evidence="3" id="KW-0430">Lectin</keyword>
<keyword evidence="4" id="KW-0130">Cell adhesion</keyword>
<comment type="subcellular location">
    <subcellularLocation>
        <location evidence="1">Membrane</location>
        <topology evidence="1">Single-pass type I membrane protein</topology>
    </subcellularLocation>
</comment>